<sequence length="58" mass="6282">MELTDAQAGVISKAVDLLRFAVQWGFVPMTLYLGFRHGAEPGPNGQVVPLTILSILWG</sequence>
<evidence type="ECO:0000313" key="14">
    <source>
        <dbReference type="WBParaSite" id="EVEC_0000384501-mRNA-1"/>
    </source>
</evidence>
<dbReference type="PANTHER" id="PTHR46722:SF1">
    <property type="entry name" value="MITOCHONDRIAL IMPORT RECEPTOR SUBUNIT TOM7 HOMOLOG"/>
    <property type="match status" value="1"/>
</dbReference>
<proteinExistence type="inferred from homology"/>
<evidence type="ECO:0000256" key="4">
    <source>
        <dbReference type="ARBA" id="ARBA00022448"/>
    </source>
</evidence>
<accession>A0A0N4V1L3</accession>
<evidence type="ECO:0000256" key="3">
    <source>
        <dbReference type="ARBA" id="ARBA00014537"/>
    </source>
</evidence>
<dbReference type="GO" id="GO:0030150">
    <property type="term" value="P:protein import into mitochondrial matrix"/>
    <property type="evidence" value="ECO:0007669"/>
    <property type="project" value="InterPro"/>
</dbReference>
<evidence type="ECO:0000256" key="2">
    <source>
        <dbReference type="ARBA" id="ARBA00010917"/>
    </source>
</evidence>
<evidence type="ECO:0000256" key="10">
    <source>
        <dbReference type="ARBA" id="ARBA00023136"/>
    </source>
</evidence>
<keyword evidence="10" id="KW-0472">Membrane</keyword>
<dbReference type="GO" id="GO:0005742">
    <property type="term" value="C:mitochondrial outer membrane translocase complex"/>
    <property type="evidence" value="ECO:0007669"/>
    <property type="project" value="InterPro"/>
</dbReference>
<dbReference type="AlphaFoldDB" id="A0A0N4V1L3"/>
<protein>
    <recommendedName>
        <fullName evidence="3">Mitochondrial import receptor subunit TOM7 homolog</fullName>
    </recommendedName>
    <alternativeName>
        <fullName evidence="11">Translocase of outer membrane 7 kDa subunit homolog</fullName>
    </alternativeName>
</protein>
<evidence type="ECO:0000256" key="6">
    <source>
        <dbReference type="ARBA" id="ARBA00022787"/>
    </source>
</evidence>
<evidence type="ECO:0000256" key="8">
    <source>
        <dbReference type="ARBA" id="ARBA00022989"/>
    </source>
</evidence>
<dbReference type="WBParaSite" id="EVEC_0000384501-mRNA-1">
    <property type="protein sequence ID" value="EVEC_0000384501-mRNA-1"/>
    <property type="gene ID" value="EVEC_0000384501"/>
</dbReference>
<reference evidence="12 13" key="2">
    <citation type="submission" date="2018-10" db="EMBL/GenBank/DDBJ databases">
        <authorList>
            <consortium name="Pathogen Informatics"/>
        </authorList>
    </citation>
    <scope>NUCLEOTIDE SEQUENCE [LARGE SCALE GENOMIC DNA]</scope>
</reference>
<evidence type="ECO:0000313" key="12">
    <source>
        <dbReference type="EMBL" id="VDD88410.1"/>
    </source>
</evidence>
<keyword evidence="6" id="KW-1000">Mitochondrion outer membrane</keyword>
<evidence type="ECO:0000256" key="9">
    <source>
        <dbReference type="ARBA" id="ARBA00023128"/>
    </source>
</evidence>
<keyword evidence="5" id="KW-0812">Transmembrane</keyword>
<comment type="similarity">
    <text evidence="2">Belongs to the Tom7 family.</text>
</comment>
<gene>
    <name evidence="12" type="ORF">EVEC_LOCUS3553</name>
</gene>
<evidence type="ECO:0000313" key="13">
    <source>
        <dbReference type="Proteomes" id="UP000274131"/>
    </source>
</evidence>
<organism evidence="14">
    <name type="scientific">Enterobius vermicularis</name>
    <name type="common">Human pinworm</name>
    <dbReference type="NCBI Taxonomy" id="51028"/>
    <lineage>
        <taxon>Eukaryota</taxon>
        <taxon>Metazoa</taxon>
        <taxon>Ecdysozoa</taxon>
        <taxon>Nematoda</taxon>
        <taxon>Chromadorea</taxon>
        <taxon>Rhabditida</taxon>
        <taxon>Spirurina</taxon>
        <taxon>Oxyuridomorpha</taxon>
        <taxon>Oxyuroidea</taxon>
        <taxon>Oxyuridae</taxon>
        <taxon>Enterobius</taxon>
    </lineage>
</organism>
<evidence type="ECO:0000256" key="1">
    <source>
        <dbReference type="ARBA" id="ARBA00004572"/>
    </source>
</evidence>
<evidence type="ECO:0000256" key="7">
    <source>
        <dbReference type="ARBA" id="ARBA00022927"/>
    </source>
</evidence>
<dbReference type="InterPro" id="IPR012621">
    <property type="entry name" value="Tom7"/>
</dbReference>
<dbReference type="GO" id="GO:1903955">
    <property type="term" value="P:positive regulation of protein targeting to mitochondrion"/>
    <property type="evidence" value="ECO:0007669"/>
    <property type="project" value="TreeGrafter"/>
</dbReference>
<keyword evidence="7" id="KW-0653">Protein transport</keyword>
<keyword evidence="13" id="KW-1185">Reference proteome</keyword>
<evidence type="ECO:0000256" key="5">
    <source>
        <dbReference type="ARBA" id="ARBA00022692"/>
    </source>
</evidence>
<keyword evidence="9" id="KW-0496">Mitochondrion</keyword>
<dbReference type="PANTHER" id="PTHR46722">
    <property type="entry name" value="MITOCHONDRIAL IMPORT RECEPTOR SUBUNIT TOM7 HOMOLOG"/>
    <property type="match status" value="1"/>
</dbReference>
<reference evidence="14" key="1">
    <citation type="submission" date="2017-02" db="UniProtKB">
        <authorList>
            <consortium name="WormBaseParasite"/>
        </authorList>
    </citation>
    <scope>IDENTIFICATION</scope>
</reference>
<comment type="subcellular location">
    <subcellularLocation>
        <location evidence="1">Mitochondrion outer membrane</location>
        <topology evidence="1">Single-pass membrane protein</topology>
    </subcellularLocation>
</comment>
<dbReference type="STRING" id="51028.A0A0N4V1L3"/>
<dbReference type="OrthoDB" id="284357at2759"/>
<dbReference type="Pfam" id="PF08038">
    <property type="entry name" value="Tom7"/>
    <property type="match status" value="1"/>
</dbReference>
<keyword evidence="4" id="KW-0813">Transport</keyword>
<evidence type="ECO:0000256" key="11">
    <source>
        <dbReference type="ARBA" id="ARBA00032786"/>
    </source>
</evidence>
<name>A0A0N4V1L3_ENTVE</name>
<dbReference type="Proteomes" id="UP000274131">
    <property type="component" value="Unassembled WGS sequence"/>
</dbReference>
<dbReference type="EMBL" id="UXUI01007622">
    <property type="protein sequence ID" value="VDD88410.1"/>
    <property type="molecule type" value="Genomic_DNA"/>
</dbReference>
<keyword evidence="8" id="KW-1133">Transmembrane helix</keyword>